<dbReference type="InterPro" id="IPR050180">
    <property type="entry name" value="RNR_Ribonuclease"/>
</dbReference>
<evidence type="ECO:0000259" key="1">
    <source>
        <dbReference type="SMART" id="SM00955"/>
    </source>
</evidence>
<dbReference type="SUPFAM" id="SSF50249">
    <property type="entry name" value="Nucleic acid-binding proteins"/>
    <property type="match status" value="1"/>
</dbReference>
<dbReference type="InterPro" id="IPR012340">
    <property type="entry name" value="NA-bd_OB-fold"/>
</dbReference>
<dbReference type="PANTHER" id="PTHR23355">
    <property type="entry name" value="RIBONUCLEASE"/>
    <property type="match status" value="1"/>
</dbReference>
<dbReference type="GO" id="GO:0000175">
    <property type="term" value="F:3'-5'-RNA exonuclease activity"/>
    <property type="evidence" value="ECO:0007669"/>
    <property type="project" value="TreeGrafter"/>
</dbReference>
<dbReference type="InterPro" id="IPR001900">
    <property type="entry name" value="RNase_II/R"/>
</dbReference>
<name>A0A6C0JPZ9_9ZZZZ</name>
<evidence type="ECO:0000313" key="2">
    <source>
        <dbReference type="EMBL" id="QHU06497.1"/>
    </source>
</evidence>
<proteinExistence type="predicted"/>
<reference evidence="2" key="1">
    <citation type="journal article" date="2020" name="Nature">
        <title>Giant virus diversity and host interactions through global metagenomics.</title>
        <authorList>
            <person name="Schulz F."/>
            <person name="Roux S."/>
            <person name="Paez-Espino D."/>
            <person name="Jungbluth S."/>
            <person name="Walsh D.A."/>
            <person name="Denef V.J."/>
            <person name="McMahon K.D."/>
            <person name="Konstantinidis K.T."/>
            <person name="Eloe-Fadrosh E.A."/>
            <person name="Kyrpides N.C."/>
            <person name="Woyke T."/>
        </authorList>
    </citation>
    <scope>NUCLEOTIDE SEQUENCE</scope>
    <source>
        <strain evidence="2">GVMAG-S-1035315-10</strain>
    </source>
</reference>
<dbReference type="GO" id="GO:0006402">
    <property type="term" value="P:mRNA catabolic process"/>
    <property type="evidence" value="ECO:0007669"/>
    <property type="project" value="TreeGrafter"/>
</dbReference>
<feature type="domain" description="RNB" evidence="1">
    <location>
        <begin position="109"/>
        <end position="345"/>
    </location>
</feature>
<dbReference type="Pfam" id="PF00773">
    <property type="entry name" value="RNB"/>
    <property type="match status" value="2"/>
</dbReference>
<protein>
    <recommendedName>
        <fullName evidence="1">RNB domain-containing protein</fullName>
    </recommendedName>
</protein>
<dbReference type="GO" id="GO:0003723">
    <property type="term" value="F:RNA binding"/>
    <property type="evidence" value="ECO:0007669"/>
    <property type="project" value="InterPro"/>
</dbReference>
<organism evidence="2">
    <name type="scientific">viral metagenome</name>
    <dbReference type="NCBI Taxonomy" id="1070528"/>
    <lineage>
        <taxon>unclassified sequences</taxon>
        <taxon>metagenomes</taxon>
        <taxon>organismal metagenomes</taxon>
    </lineage>
</organism>
<sequence length="437" mass="50003">MQMIPGILQLNSKTKYGMSSRNVPSYLFRPLNTTLGMCIVGCSRKDVSSNVLALINVEHWETEALTRGTLIKILGNCGDKTAEEEAILYQYITPNRKKLVITEPSFDSHRLVTGYTFNVDPIGCVDIDDAITIGDDGYIYIVIADVACWMKKNPELFARASASGQTFYNNGSIVLPLLPIQEECSLLPGRKRRGIALKYSETEVSFERVMIINNQSFTYENIHLSKYGSLLQELASKFAKRDIVDSHECIEQIMIFYNSEVAKELIRKRKGLLRSQNAPDINKLNEYAKIGIDMKFLANKSAFYCDASQPTKHWGLDIEYCHATSPIRRFADIVNQLVLMNEDATVDIAQLNILSTNAKKYERDIFFLNTILKPNRTVNGIVLTERRIWVPEWKRVITCENLFNTGTRGKLYYSVDMDKPTWKKRLVFRFEDTNYLE</sequence>
<dbReference type="PANTHER" id="PTHR23355:SF9">
    <property type="entry name" value="DIS3-LIKE EXONUCLEASE 2"/>
    <property type="match status" value="1"/>
</dbReference>
<dbReference type="EMBL" id="MN740656">
    <property type="protein sequence ID" value="QHU06497.1"/>
    <property type="molecule type" value="Genomic_DNA"/>
</dbReference>
<dbReference type="AlphaFoldDB" id="A0A6C0JPZ9"/>
<dbReference type="SMART" id="SM00955">
    <property type="entry name" value="RNB"/>
    <property type="match status" value="1"/>
</dbReference>
<dbReference type="InterPro" id="IPR041505">
    <property type="entry name" value="Dis3_CSD2"/>
</dbReference>
<accession>A0A6C0JPZ9</accession>
<dbReference type="Pfam" id="PF17849">
    <property type="entry name" value="OB_Dis3"/>
    <property type="match status" value="1"/>
</dbReference>